<dbReference type="GO" id="GO:0005634">
    <property type="term" value="C:nucleus"/>
    <property type="evidence" value="ECO:0007669"/>
    <property type="project" value="TreeGrafter"/>
</dbReference>
<evidence type="ECO:0000256" key="4">
    <source>
        <dbReference type="ARBA" id="ARBA00022801"/>
    </source>
</evidence>
<dbReference type="SMART" id="SM00487">
    <property type="entry name" value="DEXDc"/>
    <property type="match status" value="1"/>
</dbReference>
<name>A0A232M0W6_9EURO</name>
<evidence type="ECO:0000256" key="8">
    <source>
        <dbReference type="SAM" id="MobiDB-lite"/>
    </source>
</evidence>
<dbReference type="FunFam" id="3.40.50.10810:FF:000059">
    <property type="entry name" value="SNF2 family helicase/ATPase, putative"/>
    <property type="match status" value="1"/>
</dbReference>
<dbReference type="Gene3D" id="3.30.40.10">
    <property type="entry name" value="Zinc/RING finger domain, C3HC4 (zinc finger)"/>
    <property type="match status" value="1"/>
</dbReference>
<dbReference type="PANTHER" id="PTHR45865:SF1">
    <property type="entry name" value="E3 UBIQUITIN-PROTEIN LIGASE SHPRH"/>
    <property type="match status" value="1"/>
</dbReference>
<dbReference type="Pfam" id="PF13639">
    <property type="entry name" value="zf-RING_2"/>
    <property type="match status" value="1"/>
</dbReference>
<keyword evidence="1" id="KW-0479">Metal-binding</keyword>
<sequence length="1470" mass="166565">MVVLECDVPLSGSAACLLAKLLVRDSQESQPQLKGPPRKRCKLLDGSSKNSNQISDNRSREFDGYIALARFLLRFGSIGEIQGLESDLNSFNKDLRSPILLKDFYHDGSPEGAFVLELTAPWTTSDVFSHTIEHPDLVSFAQHFKLANELVSLDASRGVLPLVCYQCTLHYLHERKLLQLETEILWRDSLSIPNKLSRASRSVIANYFPRDVENEIRQTVKSSWSPRDFYNNVHIPENTPDSSADIYCDLMRCRLYPFQRRAVRWLLQREGYELQANGRVLPMIQTVAENLPDSFRQFIDADGRPCFASSLFSIVSRDLSSWNDNGKYLKGGILAEEMGLGKTVEMITLMCLNRRLLTLNAGEQKNSNGLVESGATLIVTPPSILEQWKQEIENHCPALSVFHYCGLSRHQTTSDEDLVQMLVKHDVVLTTYNTLSLEVHYTRDAPNRNLRYEKRFEPRKSPLVKISWWRVCLDEAQMVESGVSNAARVARLISRKNAWAITGTPLRRDINDLLGLLEFLHYEPFCSPRIWKNDFEIFAPVFKTIISRIALRHSKDNVRSELRLPPQKRVVIGLPFTAIEEQHYGHLYEQMCADCGLDSTGVPLNGDWDPESPGTIEKMRHWLGRLRQTCLHPEVAESNRRALGTKSGPLRTVAEVLEVMIDQNDTLIRAEERALLQSQILRGQLLENATRRQEALDLWQKALDRSREIVQDIRVQLQAELEKCGLSAALEHDMMSSDGSNENGDGDETDKSSRVGTCRQRLRAALEIQHICTFFTANAYYQIKTDVNVTVPESKEFKVLQKAEEDAYEAAKLIRKEMLAEISQKVGRFMRTIREKSESKSFVHIPRMNPKLQSLGLEARRLLERFEDYCHAMNRHAEQFNQWRNAMAGLLLQSLIDQEDGAELEGNEYETSTKDQDEMYVYMEALRAMFADRHQALTGQINALIAHEVQIGIIASKKGEGHAPGLYLSIMGTRSAMKPDPQLGSLHGIISELRSLVVSLEWQESGGSSRARTELELVNDSLRSTAQMATDQAKAISSLEKEIQLFRDTMNLRLGYYRQLQQISDTVAPYDEESVGRPLNEDLFNAKLESERVTAQKLSSLRAKRRYLIHLRDEPIADESSRSCVICQAPFEIGVLTVCGHKYCKDCLRLWWHQHRTCPTCKKRLKVNDLHQITFKPQELVMQEEKATASMEFERLPNTAIYSDISSNVLMQIKNIELNGSYGTKIDTLARHILWLRQHDPGSKSVVFSQYKYFLRVLGSAFSLFKIGHSSVDTKDGIEKFKSDPAAECFLLHAKAHSSGLNLVNATHVFLCEPLINTAIELQAIARVHRIGQHRSTTVWMYLVSDTVEESVYDISVTRRLSHIVEKEKEKEKEAQSTTPAHHDGIAIENLTQTVIDSANSMEMQDAVLGKLMMDGPAGGELVGKEDLWKCLFGASARKGSPGTSRNAEQEVGRFLRGQAAEERRAAAGS</sequence>
<dbReference type="InterPro" id="IPR013083">
    <property type="entry name" value="Znf_RING/FYVE/PHD"/>
</dbReference>
<dbReference type="InterPro" id="IPR001841">
    <property type="entry name" value="Znf_RING"/>
</dbReference>
<dbReference type="InterPro" id="IPR001650">
    <property type="entry name" value="Helicase_C-like"/>
</dbReference>
<feature type="domain" description="RING-type" evidence="9">
    <location>
        <begin position="1124"/>
        <end position="1162"/>
    </location>
</feature>
<dbReference type="InterPro" id="IPR038718">
    <property type="entry name" value="SNF2-like_sf"/>
</dbReference>
<evidence type="ECO:0000313" key="11">
    <source>
        <dbReference type="EMBL" id="OXV10033.1"/>
    </source>
</evidence>
<evidence type="ECO:0000256" key="2">
    <source>
        <dbReference type="ARBA" id="ARBA00022741"/>
    </source>
</evidence>
<dbReference type="CDD" id="cd18793">
    <property type="entry name" value="SF2_C_SNF"/>
    <property type="match status" value="1"/>
</dbReference>
<dbReference type="Pfam" id="PF00271">
    <property type="entry name" value="Helicase_C"/>
    <property type="match status" value="1"/>
</dbReference>
<dbReference type="PROSITE" id="PS00518">
    <property type="entry name" value="ZF_RING_1"/>
    <property type="match status" value="1"/>
</dbReference>
<keyword evidence="6" id="KW-0067">ATP-binding</keyword>
<reference evidence="11 12" key="1">
    <citation type="journal article" date="2015" name="Environ. Microbiol.">
        <title>Metagenome sequence of Elaphomyces granulatus from sporocarp tissue reveals Ascomycota ectomycorrhizal fingerprints of genome expansion and a Proteobacteria-rich microbiome.</title>
        <authorList>
            <person name="Quandt C.A."/>
            <person name="Kohler A."/>
            <person name="Hesse C.N."/>
            <person name="Sharpton T.J."/>
            <person name="Martin F."/>
            <person name="Spatafora J.W."/>
        </authorList>
    </citation>
    <scope>NUCLEOTIDE SEQUENCE [LARGE SCALE GENOMIC DNA]</scope>
    <source>
        <strain evidence="11 12">OSC145934</strain>
    </source>
</reference>
<keyword evidence="5" id="KW-0862">Zinc</keyword>
<proteinExistence type="predicted"/>
<dbReference type="InterPro" id="IPR052583">
    <property type="entry name" value="ATP-helicase/E3_Ub-Ligase"/>
</dbReference>
<evidence type="ECO:0000259" key="9">
    <source>
        <dbReference type="PROSITE" id="PS50089"/>
    </source>
</evidence>
<dbReference type="Proteomes" id="UP000243515">
    <property type="component" value="Unassembled WGS sequence"/>
</dbReference>
<dbReference type="InterPro" id="IPR049730">
    <property type="entry name" value="SNF2/RAD54-like_C"/>
</dbReference>
<evidence type="ECO:0000256" key="3">
    <source>
        <dbReference type="ARBA" id="ARBA00022771"/>
    </source>
</evidence>
<feature type="compositionally biased region" description="Polar residues" evidence="8">
    <location>
        <begin position="47"/>
        <end position="56"/>
    </location>
</feature>
<dbReference type="GO" id="GO:0016787">
    <property type="term" value="F:hydrolase activity"/>
    <property type="evidence" value="ECO:0007669"/>
    <property type="project" value="UniProtKB-KW"/>
</dbReference>
<evidence type="ECO:0008006" key="13">
    <source>
        <dbReference type="Google" id="ProtNLM"/>
    </source>
</evidence>
<dbReference type="GO" id="GO:0006974">
    <property type="term" value="P:DNA damage response"/>
    <property type="evidence" value="ECO:0007669"/>
    <property type="project" value="TreeGrafter"/>
</dbReference>
<evidence type="ECO:0000256" key="5">
    <source>
        <dbReference type="ARBA" id="ARBA00022833"/>
    </source>
</evidence>
<dbReference type="FunFam" id="3.40.50.300:FF:001870">
    <property type="entry name" value="SNF2 family helicase/ATPase, putative"/>
    <property type="match status" value="1"/>
</dbReference>
<gene>
    <name evidence="11" type="ORF">Egran_02206</name>
</gene>
<dbReference type="InterPro" id="IPR027417">
    <property type="entry name" value="P-loop_NTPase"/>
</dbReference>
<dbReference type="InterPro" id="IPR014001">
    <property type="entry name" value="Helicase_ATP-bd"/>
</dbReference>
<evidence type="ECO:0000256" key="1">
    <source>
        <dbReference type="ARBA" id="ARBA00022723"/>
    </source>
</evidence>
<keyword evidence="2" id="KW-0547">Nucleotide-binding</keyword>
<keyword evidence="4" id="KW-0378">Hydrolase</keyword>
<dbReference type="SUPFAM" id="SSF57850">
    <property type="entry name" value="RING/U-box"/>
    <property type="match status" value="1"/>
</dbReference>
<dbReference type="SMART" id="SM00184">
    <property type="entry name" value="RING"/>
    <property type="match status" value="1"/>
</dbReference>
<feature type="region of interest" description="Disordered" evidence="8">
    <location>
        <begin position="1436"/>
        <end position="1470"/>
    </location>
</feature>
<dbReference type="Pfam" id="PF26021">
    <property type="entry name" value="Ferritin_C144_05"/>
    <property type="match status" value="1"/>
</dbReference>
<evidence type="ECO:0000256" key="7">
    <source>
        <dbReference type="PROSITE-ProRule" id="PRU00175"/>
    </source>
</evidence>
<feature type="compositionally biased region" description="Basic and acidic residues" evidence="8">
    <location>
        <begin position="1448"/>
        <end position="1470"/>
    </location>
</feature>
<dbReference type="InterPro" id="IPR000330">
    <property type="entry name" value="SNF2_N"/>
</dbReference>
<dbReference type="PANTHER" id="PTHR45865">
    <property type="entry name" value="E3 UBIQUITIN-PROTEIN LIGASE SHPRH FAMILY MEMBER"/>
    <property type="match status" value="1"/>
</dbReference>
<organism evidence="11 12">
    <name type="scientific">Elaphomyces granulatus</name>
    <dbReference type="NCBI Taxonomy" id="519963"/>
    <lineage>
        <taxon>Eukaryota</taxon>
        <taxon>Fungi</taxon>
        <taxon>Dikarya</taxon>
        <taxon>Ascomycota</taxon>
        <taxon>Pezizomycotina</taxon>
        <taxon>Eurotiomycetes</taxon>
        <taxon>Eurotiomycetidae</taxon>
        <taxon>Eurotiales</taxon>
        <taxon>Elaphomycetaceae</taxon>
        <taxon>Elaphomyces</taxon>
    </lineage>
</organism>
<dbReference type="PROSITE" id="PS51194">
    <property type="entry name" value="HELICASE_CTER"/>
    <property type="match status" value="1"/>
</dbReference>
<dbReference type="CDD" id="cd18070">
    <property type="entry name" value="DEXQc_SHPRH"/>
    <property type="match status" value="1"/>
</dbReference>
<feature type="domain" description="Helicase C-terminal" evidence="10">
    <location>
        <begin position="1228"/>
        <end position="1386"/>
    </location>
</feature>
<dbReference type="EMBL" id="NPHW01003172">
    <property type="protein sequence ID" value="OXV10033.1"/>
    <property type="molecule type" value="Genomic_DNA"/>
</dbReference>
<evidence type="ECO:0000256" key="6">
    <source>
        <dbReference type="ARBA" id="ARBA00022840"/>
    </source>
</evidence>
<dbReference type="GO" id="GO:0061630">
    <property type="term" value="F:ubiquitin protein ligase activity"/>
    <property type="evidence" value="ECO:0007669"/>
    <property type="project" value="TreeGrafter"/>
</dbReference>
<dbReference type="GO" id="GO:0008270">
    <property type="term" value="F:zinc ion binding"/>
    <property type="evidence" value="ECO:0007669"/>
    <property type="project" value="UniProtKB-KW"/>
</dbReference>
<keyword evidence="12" id="KW-1185">Reference proteome</keyword>
<dbReference type="Gene3D" id="3.40.50.10810">
    <property type="entry name" value="Tandem AAA-ATPase domain"/>
    <property type="match status" value="1"/>
</dbReference>
<comment type="caution">
    <text evidence="11">The sequence shown here is derived from an EMBL/GenBank/DDBJ whole genome shotgun (WGS) entry which is preliminary data.</text>
</comment>
<evidence type="ECO:0000259" key="10">
    <source>
        <dbReference type="PROSITE" id="PS51194"/>
    </source>
</evidence>
<accession>A0A232M0W6</accession>
<evidence type="ECO:0000313" key="12">
    <source>
        <dbReference type="Proteomes" id="UP000243515"/>
    </source>
</evidence>
<protein>
    <recommendedName>
        <fullName evidence="13">RING-type domain-containing protein</fullName>
    </recommendedName>
</protein>
<feature type="region of interest" description="Disordered" evidence="8">
    <location>
        <begin position="734"/>
        <end position="754"/>
    </location>
</feature>
<dbReference type="SUPFAM" id="SSF52540">
    <property type="entry name" value="P-loop containing nucleoside triphosphate hydrolases"/>
    <property type="match status" value="2"/>
</dbReference>
<dbReference type="PROSITE" id="PS50089">
    <property type="entry name" value="ZF_RING_2"/>
    <property type="match status" value="1"/>
</dbReference>
<dbReference type="Gene3D" id="3.40.50.300">
    <property type="entry name" value="P-loop containing nucleotide triphosphate hydrolases"/>
    <property type="match status" value="1"/>
</dbReference>
<feature type="region of interest" description="Disordered" evidence="8">
    <location>
        <begin position="28"/>
        <end position="56"/>
    </location>
</feature>
<dbReference type="GO" id="GO:0000209">
    <property type="term" value="P:protein polyubiquitination"/>
    <property type="evidence" value="ECO:0007669"/>
    <property type="project" value="TreeGrafter"/>
</dbReference>
<keyword evidence="3 7" id="KW-0863">Zinc-finger</keyword>
<dbReference type="OrthoDB" id="5330228at2759"/>
<dbReference type="GO" id="GO:0005524">
    <property type="term" value="F:ATP binding"/>
    <property type="evidence" value="ECO:0007669"/>
    <property type="project" value="InterPro"/>
</dbReference>
<dbReference type="Pfam" id="PF00176">
    <property type="entry name" value="SNF2-rel_dom"/>
    <property type="match status" value="1"/>
</dbReference>
<dbReference type="InterPro" id="IPR017907">
    <property type="entry name" value="Znf_RING_CS"/>
</dbReference>
<dbReference type="InterPro" id="IPR059033">
    <property type="entry name" value="C144_05_dom"/>
</dbReference>